<dbReference type="PANTHER" id="PTHR10252:SF54">
    <property type="entry name" value="CHROMATIN ACCESSIBILITY COMPLEX PROTEIN 1"/>
    <property type="match status" value="1"/>
</dbReference>
<dbReference type="Proteomes" id="UP001161247">
    <property type="component" value="Chromosome 2"/>
</dbReference>
<dbReference type="GO" id="GO:0046982">
    <property type="term" value="F:protein heterodimerization activity"/>
    <property type="evidence" value="ECO:0007669"/>
    <property type="project" value="InterPro"/>
</dbReference>
<dbReference type="GO" id="GO:0000976">
    <property type="term" value="F:transcription cis-regulatory region binding"/>
    <property type="evidence" value="ECO:0007669"/>
    <property type="project" value="TreeGrafter"/>
</dbReference>
<dbReference type="InterPro" id="IPR003958">
    <property type="entry name" value="CBFA_NFYB_domain"/>
</dbReference>
<organism evidence="5 6">
    <name type="scientific">Oldenlandia corymbosa var. corymbosa</name>
    <dbReference type="NCBI Taxonomy" id="529605"/>
    <lineage>
        <taxon>Eukaryota</taxon>
        <taxon>Viridiplantae</taxon>
        <taxon>Streptophyta</taxon>
        <taxon>Embryophyta</taxon>
        <taxon>Tracheophyta</taxon>
        <taxon>Spermatophyta</taxon>
        <taxon>Magnoliopsida</taxon>
        <taxon>eudicotyledons</taxon>
        <taxon>Gunneridae</taxon>
        <taxon>Pentapetalae</taxon>
        <taxon>asterids</taxon>
        <taxon>lamiids</taxon>
        <taxon>Gentianales</taxon>
        <taxon>Rubiaceae</taxon>
        <taxon>Rubioideae</taxon>
        <taxon>Spermacoceae</taxon>
        <taxon>Hedyotis-Oldenlandia complex</taxon>
        <taxon>Oldenlandia</taxon>
    </lineage>
</organism>
<protein>
    <submittedName>
        <fullName evidence="5">OLC1v1028654C1</fullName>
    </submittedName>
</protein>
<evidence type="ECO:0000313" key="6">
    <source>
        <dbReference type="Proteomes" id="UP001161247"/>
    </source>
</evidence>
<dbReference type="SUPFAM" id="SSF47113">
    <property type="entry name" value="Histone-fold"/>
    <property type="match status" value="1"/>
</dbReference>
<dbReference type="GO" id="GO:0005634">
    <property type="term" value="C:nucleus"/>
    <property type="evidence" value="ECO:0007669"/>
    <property type="project" value="UniProtKB-SubCell"/>
</dbReference>
<dbReference type="EMBL" id="OX459119">
    <property type="protein sequence ID" value="CAI9093211.1"/>
    <property type="molecule type" value="Genomic_DNA"/>
</dbReference>
<accession>A0AAV1CCG7</accession>
<evidence type="ECO:0000259" key="4">
    <source>
        <dbReference type="Pfam" id="PF00808"/>
    </source>
</evidence>
<evidence type="ECO:0000313" key="5">
    <source>
        <dbReference type="EMBL" id="CAI9093211.1"/>
    </source>
</evidence>
<gene>
    <name evidence="5" type="ORF">OLC1_LOCUS4683</name>
</gene>
<evidence type="ECO:0000256" key="3">
    <source>
        <dbReference type="SAM" id="MobiDB-lite"/>
    </source>
</evidence>
<dbReference type="PANTHER" id="PTHR10252">
    <property type="entry name" value="HISTONE-LIKE TRANSCRIPTION FACTOR CCAAT-RELATED"/>
    <property type="match status" value="1"/>
</dbReference>
<comment type="subcellular location">
    <subcellularLocation>
        <location evidence="1">Nucleus</location>
    </subcellularLocation>
</comment>
<evidence type="ECO:0000256" key="2">
    <source>
        <dbReference type="ARBA" id="ARBA00023242"/>
    </source>
</evidence>
<feature type="domain" description="Transcription factor CBF/NF-Y/archaeal histone" evidence="4">
    <location>
        <begin position="24"/>
        <end position="87"/>
    </location>
</feature>
<dbReference type="Pfam" id="PF00808">
    <property type="entry name" value="CBFD_NFYB_HMF"/>
    <property type="match status" value="1"/>
</dbReference>
<dbReference type="InterPro" id="IPR050568">
    <property type="entry name" value="Transcr_DNA_Rep_Reg"/>
</dbReference>
<sequence>MADQQEEEPNSTADEVSHRPLACWIPTHRVKKIMKLDKEVKKINSEAAFLVSASTELFLQLLAEKSAQVALEKKKKTIKLEHLRIAVRRHQPTSDFLLDSLPLPAAPQPSDQISKRPSSDPKPPPAGTRRIEAFFNKCS</sequence>
<proteinExistence type="predicted"/>
<dbReference type="GO" id="GO:0006355">
    <property type="term" value="P:regulation of DNA-templated transcription"/>
    <property type="evidence" value="ECO:0007669"/>
    <property type="project" value="TreeGrafter"/>
</dbReference>
<keyword evidence="6" id="KW-1185">Reference proteome</keyword>
<dbReference type="Gene3D" id="1.10.20.10">
    <property type="entry name" value="Histone, subunit A"/>
    <property type="match status" value="1"/>
</dbReference>
<dbReference type="CDD" id="cd22929">
    <property type="entry name" value="HFD_POLE4-like"/>
    <property type="match status" value="1"/>
</dbReference>
<reference evidence="5" key="1">
    <citation type="submission" date="2023-03" db="EMBL/GenBank/DDBJ databases">
        <authorList>
            <person name="Julca I."/>
        </authorList>
    </citation>
    <scope>NUCLEOTIDE SEQUENCE</scope>
</reference>
<dbReference type="AlphaFoldDB" id="A0AAV1CCG7"/>
<name>A0AAV1CCG7_OLDCO</name>
<keyword evidence="2" id="KW-0539">Nucleus</keyword>
<evidence type="ECO:0000256" key="1">
    <source>
        <dbReference type="ARBA" id="ARBA00004123"/>
    </source>
</evidence>
<feature type="region of interest" description="Disordered" evidence="3">
    <location>
        <begin position="97"/>
        <end position="130"/>
    </location>
</feature>
<dbReference type="InterPro" id="IPR009072">
    <property type="entry name" value="Histone-fold"/>
</dbReference>